<keyword evidence="2" id="KW-1185">Reference proteome</keyword>
<proteinExistence type="predicted"/>
<sequence>MDERIARLRTPTDARTFAKNALKRGRPDLETEALAHARALQAIQDGHTSPAQQAIATALYAYEEAQSQLKGRTFRANRTRKMITDHGALHAAERMVVNRKPSKGYEVLEDAGLQELSFEAIIVRFPHEFSERAIQAAQARLDGRPPPTWSSSDNDVAEKPRTSRVLFDAEARGFLDGFSDPLLWFRTNWLPRYRTQTQTIAQDLADNRLGEAFDILWKRVRNDISNAGQGVVKYDTVAAMHDDFIQVLREIYADGSPENYEQIVERFEGWKSEGRIDKVPRLLIARAFAGVHPHRYHTTVDAKSQNQVLEWFVEHTGFVMPRMTGWAHCAEALVNHLDGAEVFGGDQLARNIFPWFVLEQLRARSAAPDLKPGHSPRPSTAFADLPASRRIIELRHNQVQGALFTHLENEFGPGSVWTEYPSGTGGFADAYVRLPDTRCYLYEIKIADTAAQVVRQAMGQLLEYSYRTGGLESVKLFAVGEPDLDEVTRCFLERLRGDFHLDIAYLQIRLPDDGQCP</sequence>
<gene>
    <name evidence="1" type="ORF">HBF26_12100</name>
</gene>
<dbReference type="Proteomes" id="UP001429601">
    <property type="component" value="Unassembled WGS sequence"/>
</dbReference>
<accession>A0ABX0Q529</accession>
<evidence type="ECO:0000313" key="2">
    <source>
        <dbReference type="Proteomes" id="UP001429601"/>
    </source>
</evidence>
<protein>
    <submittedName>
        <fullName evidence="1">Uncharacterized protein</fullName>
    </submittedName>
</protein>
<comment type="caution">
    <text evidence="1">The sequence shown here is derived from an EMBL/GenBank/DDBJ whole genome shotgun (WGS) entry which is preliminary data.</text>
</comment>
<organism evidence="1 2">
    <name type="scientific">Luteibacter jiangsuensis</name>
    <dbReference type="NCBI Taxonomy" id="637577"/>
    <lineage>
        <taxon>Bacteria</taxon>
        <taxon>Pseudomonadati</taxon>
        <taxon>Pseudomonadota</taxon>
        <taxon>Gammaproteobacteria</taxon>
        <taxon>Lysobacterales</taxon>
        <taxon>Rhodanobacteraceae</taxon>
        <taxon>Luteibacter</taxon>
    </lineage>
</organism>
<reference evidence="1 2" key="1">
    <citation type="journal article" date="2011" name="Curr. Microbiol.">
        <title>Luteibacter jiangsuensis sp. nov.: a methamidophos-degrading bacterium isolated from a methamidophos-manufacturing factory.</title>
        <authorList>
            <person name="Wang L."/>
            <person name="Wang G.L."/>
            <person name="Li S.P."/>
            <person name="Jiang J.D."/>
        </authorList>
    </citation>
    <scope>NUCLEOTIDE SEQUENCE [LARGE SCALE GENOMIC DNA]</scope>
    <source>
        <strain evidence="1 2">CGMCC 1.10133</strain>
    </source>
</reference>
<dbReference type="RefSeq" id="WP_167126607.1">
    <property type="nucleotide sequence ID" value="NZ_JAAQQR010000005.1"/>
</dbReference>
<name>A0ABX0Q529_9GAMM</name>
<dbReference type="EMBL" id="JAAQQR010000005">
    <property type="protein sequence ID" value="NID05633.1"/>
    <property type="molecule type" value="Genomic_DNA"/>
</dbReference>
<evidence type="ECO:0000313" key="1">
    <source>
        <dbReference type="EMBL" id="NID05633.1"/>
    </source>
</evidence>